<name>A0A4Q9FB81_9FLAO</name>
<comment type="caution">
    <text evidence="3">The sequence shown here is derived from an EMBL/GenBank/DDBJ whole genome shotgun (WGS) entry which is preliminary data.</text>
</comment>
<evidence type="ECO:0000313" key="3">
    <source>
        <dbReference type="EMBL" id="TBM99033.1"/>
    </source>
</evidence>
<evidence type="ECO:0000313" key="4">
    <source>
        <dbReference type="Proteomes" id="UP000291142"/>
    </source>
</evidence>
<comment type="similarity">
    <text evidence="1">Belongs to the AHA1 family.</text>
</comment>
<dbReference type="Pfam" id="PF08327">
    <property type="entry name" value="AHSA1"/>
    <property type="match status" value="1"/>
</dbReference>
<dbReference type="Gene3D" id="3.30.530.20">
    <property type="match status" value="1"/>
</dbReference>
<dbReference type="AlphaFoldDB" id="A0A4Q9FB81"/>
<keyword evidence="4" id="KW-1185">Reference proteome</keyword>
<sequence>MKDVITKEVIFNHDIDQVWNAITKAEEISTWFIPADFKAKKGYKYLFTSPPNEKGCTTISGQVLEANPYTLIYTWIEGSTKNVETKVKWELESVSKGTKLTLIHSDISNYRGETAIAMFESFNGGWDNCINGLTNYLKEEVNAG</sequence>
<organism evidence="3 4">
    <name type="scientific">Hyunsoonleella flava</name>
    <dbReference type="NCBI Taxonomy" id="2527939"/>
    <lineage>
        <taxon>Bacteria</taxon>
        <taxon>Pseudomonadati</taxon>
        <taxon>Bacteroidota</taxon>
        <taxon>Flavobacteriia</taxon>
        <taxon>Flavobacteriales</taxon>
        <taxon>Flavobacteriaceae</taxon>
    </lineage>
</organism>
<dbReference type="RefSeq" id="WP_130965691.1">
    <property type="nucleotide sequence ID" value="NZ_SIRT01000018.1"/>
</dbReference>
<dbReference type="InterPro" id="IPR023393">
    <property type="entry name" value="START-like_dom_sf"/>
</dbReference>
<evidence type="ECO:0000259" key="2">
    <source>
        <dbReference type="Pfam" id="PF08327"/>
    </source>
</evidence>
<accession>A0A4Q9FB81</accession>
<dbReference type="InterPro" id="IPR013538">
    <property type="entry name" value="ASHA1/2-like_C"/>
</dbReference>
<gene>
    <name evidence="3" type="ORF">EYD45_16080</name>
</gene>
<dbReference type="SUPFAM" id="SSF55961">
    <property type="entry name" value="Bet v1-like"/>
    <property type="match status" value="1"/>
</dbReference>
<evidence type="ECO:0000256" key="1">
    <source>
        <dbReference type="ARBA" id="ARBA00006817"/>
    </source>
</evidence>
<dbReference type="Proteomes" id="UP000291142">
    <property type="component" value="Unassembled WGS sequence"/>
</dbReference>
<feature type="domain" description="Activator of Hsp90 ATPase homologue 1/2-like C-terminal" evidence="2">
    <location>
        <begin position="14"/>
        <end position="138"/>
    </location>
</feature>
<reference evidence="3 4" key="1">
    <citation type="submission" date="2019-02" db="EMBL/GenBank/DDBJ databases">
        <title>Hyunsoonleella sp., isolated from marine sediment.</title>
        <authorList>
            <person name="Liu B.-T."/>
        </authorList>
    </citation>
    <scope>NUCLEOTIDE SEQUENCE [LARGE SCALE GENOMIC DNA]</scope>
    <source>
        <strain evidence="3 4">T58</strain>
    </source>
</reference>
<dbReference type="EMBL" id="SIRT01000018">
    <property type="protein sequence ID" value="TBM99033.1"/>
    <property type="molecule type" value="Genomic_DNA"/>
</dbReference>
<dbReference type="OrthoDB" id="2355173at2"/>
<proteinExistence type="inferred from homology"/>
<protein>
    <submittedName>
        <fullName evidence="3">SRPBCC domain-containing protein</fullName>
    </submittedName>
</protein>
<dbReference type="CDD" id="cd07814">
    <property type="entry name" value="SRPBCC_CalC_Aha1-like"/>
    <property type="match status" value="1"/>
</dbReference>